<gene>
    <name evidence="1" type="ORF">SAMN05216199_0088</name>
</gene>
<evidence type="ECO:0008006" key="3">
    <source>
        <dbReference type="Google" id="ProtNLM"/>
    </source>
</evidence>
<dbReference type="Proteomes" id="UP000199019">
    <property type="component" value="Unassembled WGS sequence"/>
</dbReference>
<accession>A0A1H9XQ66</accession>
<dbReference type="InterPro" id="IPR018697">
    <property type="entry name" value="DUF2199"/>
</dbReference>
<dbReference type="AlphaFoldDB" id="A0A1H9XQ66"/>
<keyword evidence="2" id="KW-1185">Reference proteome</keyword>
<reference evidence="2" key="1">
    <citation type="submission" date="2016-10" db="EMBL/GenBank/DDBJ databases">
        <authorList>
            <person name="Varghese N."/>
            <person name="Submissions S."/>
        </authorList>
    </citation>
    <scope>NUCLEOTIDE SEQUENCE [LARGE SCALE GENOMIC DNA]</scope>
    <source>
        <strain evidence="2">CGMCC 1.6963</strain>
    </source>
</reference>
<organism evidence="1 2">
    <name type="scientific">Pedococcus cremeus</name>
    <dbReference type="NCBI Taxonomy" id="587636"/>
    <lineage>
        <taxon>Bacteria</taxon>
        <taxon>Bacillati</taxon>
        <taxon>Actinomycetota</taxon>
        <taxon>Actinomycetes</taxon>
        <taxon>Micrococcales</taxon>
        <taxon>Intrasporangiaceae</taxon>
        <taxon>Pedococcus</taxon>
    </lineage>
</organism>
<evidence type="ECO:0000313" key="1">
    <source>
        <dbReference type="EMBL" id="SES48300.1"/>
    </source>
</evidence>
<name>A0A1H9XQ66_9MICO</name>
<dbReference type="STRING" id="587636.SAMN05216199_0088"/>
<dbReference type="Pfam" id="PF09965">
    <property type="entry name" value="DUF2199"/>
    <property type="match status" value="1"/>
</dbReference>
<protein>
    <recommendedName>
        <fullName evidence="3">DUF2199 domain-containing protein</fullName>
    </recommendedName>
</protein>
<evidence type="ECO:0000313" key="2">
    <source>
        <dbReference type="Proteomes" id="UP000199019"/>
    </source>
</evidence>
<proteinExistence type="predicted"/>
<dbReference type="OrthoDB" id="4404538at2"/>
<dbReference type="EMBL" id="FOHB01000010">
    <property type="protein sequence ID" value="SES48300.1"/>
    <property type="molecule type" value="Genomic_DNA"/>
</dbReference>
<sequence length="160" mass="17625">MGSGSPHAWDLASAAQRDAGELTDDVCFLPDADPDRGTSYFLRGEVALPVLDAGDVTSFSWSVWVLLSGESLELLFEHWDDPDRADRVPPVFGLLASELPYEPSTLDLRAVVHTREPGLVPRIEVERTEGEPHPLAREQAEGITWHRVAELNAAVYGELH</sequence>